<dbReference type="AlphaFoldDB" id="J9FZB6"/>
<sequence length="89" mass="10073">TALLDFKQKEDVGSAPKSLVPWFKFHGRVLKDQPICFGHWSMLGLINSPTIIAIDTGCLWGGELTAVRFPDRKIIQEKCPCWADPWAFK</sequence>
<organism evidence="1">
    <name type="scientific">gut metagenome</name>
    <dbReference type="NCBI Taxonomy" id="749906"/>
    <lineage>
        <taxon>unclassified sequences</taxon>
        <taxon>metagenomes</taxon>
        <taxon>organismal metagenomes</taxon>
    </lineage>
</organism>
<evidence type="ECO:0000313" key="1">
    <source>
        <dbReference type="EMBL" id="EJW94892.1"/>
    </source>
</evidence>
<reference evidence="1" key="1">
    <citation type="journal article" date="2012" name="PLoS ONE">
        <title>Gene sets for utilization of primary and secondary nutrition supplies in the distal gut of endangered iberian lynx.</title>
        <authorList>
            <person name="Alcaide M."/>
            <person name="Messina E."/>
            <person name="Richter M."/>
            <person name="Bargiela R."/>
            <person name="Peplies J."/>
            <person name="Huws S.A."/>
            <person name="Newbold C.J."/>
            <person name="Golyshin P.N."/>
            <person name="Simon M.A."/>
            <person name="Lopez G."/>
            <person name="Yakimov M.M."/>
            <person name="Ferrer M."/>
        </authorList>
    </citation>
    <scope>NUCLEOTIDE SEQUENCE</scope>
</reference>
<dbReference type="Gene3D" id="3.60.21.10">
    <property type="match status" value="1"/>
</dbReference>
<dbReference type="PANTHER" id="PTHR40942">
    <property type="match status" value="1"/>
</dbReference>
<dbReference type="SUPFAM" id="SSF56300">
    <property type="entry name" value="Metallo-dependent phosphatases"/>
    <property type="match status" value="1"/>
</dbReference>
<gene>
    <name evidence="1" type="ORF">EVA_17001</name>
</gene>
<protein>
    <submittedName>
        <fullName evidence="1">Bis(5'nucleosyl)-tetraphosphatase</fullName>
    </submittedName>
</protein>
<dbReference type="InterPro" id="IPR029052">
    <property type="entry name" value="Metallo-depent_PP-like"/>
</dbReference>
<proteinExistence type="predicted"/>
<comment type="caution">
    <text evidence="1">The sequence shown here is derived from an EMBL/GenBank/DDBJ whole genome shotgun (WGS) entry which is preliminary data.</text>
</comment>
<name>J9FZB6_9ZZZZ</name>
<dbReference type="EMBL" id="AMCI01006122">
    <property type="protein sequence ID" value="EJW94892.1"/>
    <property type="molecule type" value="Genomic_DNA"/>
</dbReference>
<feature type="non-terminal residue" evidence="1">
    <location>
        <position position="1"/>
    </location>
</feature>
<accession>J9FZB6</accession>
<dbReference type="PANTHER" id="PTHR40942:SF4">
    <property type="entry name" value="CYTOCHROME C5"/>
    <property type="match status" value="1"/>
</dbReference>